<reference evidence="2 3" key="1">
    <citation type="submission" date="2015-05" db="EMBL/GenBank/DDBJ databases">
        <title>Genome sequencing and analysis of members of genus Stenotrophomonas.</title>
        <authorList>
            <person name="Patil P.P."/>
            <person name="Midha S."/>
            <person name="Patil P.B."/>
        </authorList>
    </citation>
    <scope>NUCLEOTIDE SEQUENCE [LARGE SCALE GENOMIC DNA]</scope>
    <source>
        <strain evidence="2 3">DSM 18941</strain>
    </source>
</reference>
<keyword evidence="1" id="KW-0812">Transmembrane</keyword>
<evidence type="ECO:0000313" key="2">
    <source>
        <dbReference type="EMBL" id="KRG66349.1"/>
    </source>
</evidence>
<protein>
    <recommendedName>
        <fullName evidence="4">Transmembrane protein</fullName>
    </recommendedName>
</protein>
<keyword evidence="1" id="KW-1133">Transmembrane helix</keyword>
<keyword evidence="3" id="KW-1185">Reference proteome</keyword>
<accession>A0A0R0C9Q4</accession>
<gene>
    <name evidence="2" type="ORF">ABB27_14015</name>
</gene>
<evidence type="ECO:0008006" key="4">
    <source>
        <dbReference type="Google" id="ProtNLM"/>
    </source>
</evidence>
<dbReference type="EMBL" id="LDJJ01000048">
    <property type="protein sequence ID" value="KRG66349.1"/>
    <property type="molecule type" value="Genomic_DNA"/>
</dbReference>
<evidence type="ECO:0000256" key="1">
    <source>
        <dbReference type="SAM" id="Phobius"/>
    </source>
</evidence>
<keyword evidence="1" id="KW-0472">Membrane</keyword>
<organism evidence="2 3">
    <name type="scientific">Stenotrophomonas terrae</name>
    <dbReference type="NCBI Taxonomy" id="405446"/>
    <lineage>
        <taxon>Bacteria</taxon>
        <taxon>Pseudomonadati</taxon>
        <taxon>Pseudomonadota</taxon>
        <taxon>Gammaproteobacteria</taxon>
        <taxon>Lysobacterales</taxon>
        <taxon>Lysobacteraceae</taxon>
        <taxon>Stenotrophomonas</taxon>
    </lineage>
</organism>
<proteinExistence type="predicted"/>
<comment type="caution">
    <text evidence="2">The sequence shown here is derived from an EMBL/GenBank/DDBJ whole genome shotgun (WGS) entry which is preliminary data.</text>
</comment>
<sequence length="62" mass="6977">MGKDAADTALFDVWALLLSMLAFVCFAVLFFVLKLPLWIGLLPVVAAVVYLVYRWFALVRAQ</sequence>
<feature type="transmembrane region" description="Helical" evidence="1">
    <location>
        <begin position="37"/>
        <end position="56"/>
    </location>
</feature>
<feature type="transmembrane region" description="Helical" evidence="1">
    <location>
        <begin position="9"/>
        <end position="31"/>
    </location>
</feature>
<dbReference type="Proteomes" id="UP000051863">
    <property type="component" value="Unassembled WGS sequence"/>
</dbReference>
<evidence type="ECO:0000313" key="3">
    <source>
        <dbReference type="Proteomes" id="UP000051863"/>
    </source>
</evidence>
<name>A0A0R0C9Q4_9GAMM</name>
<dbReference type="AlphaFoldDB" id="A0A0R0C9Q4"/>
<dbReference type="PATRIC" id="fig|405446.3.peg.2418"/>